<evidence type="ECO:0008006" key="7">
    <source>
        <dbReference type="Google" id="ProtNLM"/>
    </source>
</evidence>
<evidence type="ECO:0000259" key="4">
    <source>
        <dbReference type="Pfam" id="PF00588"/>
    </source>
</evidence>
<dbReference type="PANTHER" id="PTHR43191">
    <property type="entry name" value="RRNA METHYLTRANSFERASE 3"/>
    <property type="match status" value="1"/>
</dbReference>
<dbReference type="EMBL" id="HBFW01004210">
    <property type="protein sequence ID" value="CAD8931715.1"/>
    <property type="molecule type" value="Transcribed_RNA"/>
</dbReference>
<proteinExistence type="inferred from homology"/>
<keyword evidence="3" id="KW-0808">Transferase</keyword>
<sequence length="295" mass="31511">VLAARLLVKYPNVDVISSEQSNTVKQITSLLTKRKKRIELGLTVVEGPRIVLDLLKNENTRGLVRQAVVACDKSEWMAEVLKFEDVHVCEGTPAVLAKCSDTMTPQGIVATVQIPPEPSREAPPSRSANPLYLVLDGVSDPGNVGTLLRSSVAVGVAAVILMPGCCDVWNPKAVRSAMGCSFQVPILSVGSLNEALDVLDTWKVHDVFAATMEDSGNASSTAHHEVDWAQHASALLIGSEGNGLSKEVRDLVASGQLRSLHVPMESGIESLNAAVCGSVILFEYHRKKTTIDPTG</sequence>
<evidence type="ECO:0000256" key="1">
    <source>
        <dbReference type="ARBA" id="ARBA00007228"/>
    </source>
</evidence>
<dbReference type="CDD" id="cd18095">
    <property type="entry name" value="SpoU-like_rRNA-MTase"/>
    <property type="match status" value="1"/>
</dbReference>
<gene>
    <name evidence="6" type="ORF">CTEN0397_LOCUS2737</name>
</gene>
<dbReference type="InterPro" id="IPR029064">
    <property type="entry name" value="Ribosomal_eL30-like_sf"/>
</dbReference>
<dbReference type="InterPro" id="IPR029026">
    <property type="entry name" value="tRNA_m1G_MTases_N"/>
</dbReference>
<dbReference type="GO" id="GO:0003723">
    <property type="term" value="F:RNA binding"/>
    <property type="evidence" value="ECO:0007669"/>
    <property type="project" value="InterPro"/>
</dbReference>
<dbReference type="InterPro" id="IPR029028">
    <property type="entry name" value="Alpha/beta_knot_MTases"/>
</dbReference>
<dbReference type="Pfam" id="PF00588">
    <property type="entry name" value="SpoU_methylase"/>
    <property type="match status" value="1"/>
</dbReference>
<dbReference type="PANTHER" id="PTHR43191:SF2">
    <property type="entry name" value="RRNA METHYLTRANSFERASE 3, MITOCHONDRIAL"/>
    <property type="match status" value="1"/>
</dbReference>
<evidence type="ECO:0000259" key="5">
    <source>
        <dbReference type="Pfam" id="PF22435"/>
    </source>
</evidence>
<keyword evidence="2" id="KW-0489">Methyltransferase</keyword>
<organism evidence="6">
    <name type="scientific">Cyclophora tenuis</name>
    <name type="common">Marine diatom</name>
    <dbReference type="NCBI Taxonomy" id="216820"/>
    <lineage>
        <taxon>Eukaryota</taxon>
        <taxon>Sar</taxon>
        <taxon>Stramenopiles</taxon>
        <taxon>Ochrophyta</taxon>
        <taxon>Bacillariophyta</taxon>
        <taxon>Fragilariophyceae</taxon>
        <taxon>Fragilariophycidae</taxon>
        <taxon>Cyclophorales</taxon>
        <taxon>Cyclophoraceae</taxon>
        <taxon>Cyclophora</taxon>
    </lineage>
</organism>
<name>A0A7S1CXN3_CYCTE</name>
<dbReference type="Gene3D" id="3.30.1330.30">
    <property type="match status" value="1"/>
</dbReference>
<dbReference type="GO" id="GO:0006396">
    <property type="term" value="P:RNA processing"/>
    <property type="evidence" value="ECO:0007669"/>
    <property type="project" value="InterPro"/>
</dbReference>
<protein>
    <recommendedName>
        <fullName evidence="7">RNA 2-O ribose methyltransferase substrate binding domain-containing protein</fullName>
    </recommendedName>
</protein>
<feature type="non-terminal residue" evidence="6">
    <location>
        <position position="1"/>
    </location>
</feature>
<dbReference type="Pfam" id="PF22435">
    <property type="entry name" value="MRM3-like_sub_bind"/>
    <property type="match status" value="1"/>
</dbReference>
<dbReference type="SUPFAM" id="SSF75217">
    <property type="entry name" value="alpha/beta knot"/>
    <property type="match status" value="1"/>
</dbReference>
<dbReference type="InterPro" id="IPR001537">
    <property type="entry name" value="SpoU_MeTrfase"/>
</dbReference>
<dbReference type="Gene3D" id="3.40.1280.10">
    <property type="match status" value="1"/>
</dbReference>
<dbReference type="InterPro" id="IPR053888">
    <property type="entry name" value="MRM3-like_sub_bind"/>
</dbReference>
<evidence type="ECO:0000256" key="3">
    <source>
        <dbReference type="ARBA" id="ARBA00022679"/>
    </source>
</evidence>
<accession>A0A7S1CXN3</accession>
<evidence type="ECO:0000256" key="2">
    <source>
        <dbReference type="ARBA" id="ARBA00022603"/>
    </source>
</evidence>
<dbReference type="AlphaFoldDB" id="A0A7S1CXN3"/>
<dbReference type="SUPFAM" id="SSF55315">
    <property type="entry name" value="L30e-like"/>
    <property type="match status" value="1"/>
</dbReference>
<dbReference type="GO" id="GO:0032259">
    <property type="term" value="P:methylation"/>
    <property type="evidence" value="ECO:0007669"/>
    <property type="project" value="UniProtKB-KW"/>
</dbReference>
<dbReference type="GO" id="GO:0008173">
    <property type="term" value="F:RNA methyltransferase activity"/>
    <property type="evidence" value="ECO:0007669"/>
    <property type="project" value="InterPro"/>
</dbReference>
<evidence type="ECO:0000313" key="6">
    <source>
        <dbReference type="EMBL" id="CAD8931715.1"/>
    </source>
</evidence>
<dbReference type="InterPro" id="IPR051259">
    <property type="entry name" value="rRNA_Methyltransferase"/>
</dbReference>
<feature type="domain" description="MRM3-like substrate binding" evidence="5">
    <location>
        <begin position="22"/>
        <end position="110"/>
    </location>
</feature>
<feature type="domain" description="tRNA/rRNA methyltransferase SpoU type" evidence="4">
    <location>
        <begin position="131"/>
        <end position="282"/>
    </location>
</feature>
<reference evidence="6" key="1">
    <citation type="submission" date="2021-01" db="EMBL/GenBank/DDBJ databases">
        <authorList>
            <person name="Corre E."/>
            <person name="Pelletier E."/>
            <person name="Niang G."/>
            <person name="Scheremetjew M."/>
            <person name="Finn R."/>
            <person name="Kale V."/>
            <person name="Holt S."/>
            <person name="Cochrane G."/>
            <person name="Meng A."/>
            <person name="Brown T."/>
            <person name="Cohen L."/>
        </authorList>
    </citation>
    <scope>NUCLEOTIDE SEQUENCE</scope>
    <source>
        <strain evidence="6">ECT3854</strain>
    </source>
</reference>
<comment type="similarity">
    <text evidence="1">Belongs to the class IV-like SAM-binding methyltransferase superfamily. RNA methyltransferase TrmH family.</text>
</comment>